<dbReference type="PANTHER" id="PTHR28259">
    <property type="entry name" value="FLUORIDE EXPORT PROTEIN 1-RELATED"/>
    <property type="match status" value="1"/>
</dbReference>
<evidence type="ECO:0000256" key="4">
    <source>
        <dbReference type="ARBA" id="ARBA00022989"/>
    </source>
</evidence>
<comment type="catalytic activity">
    <reaction evidence="8">
        <text>fluoride(in) = fluoride(out)</text>
        <dbReference type="Rhea" id="RHEA:76159"/>
        <dbReference type="ChEBI" id="CHEBI:17051"/>
    </reaction>
    <physiologicalReaction direction="left-to-right" evidence="8">
        <dbReference type="Rhea" id="RHEA:76160"/>
    </physiologicalReaction>
</comment>
<keyword evidence="6 10" id="KW-0407">Ion channel</keyword>
<keyword evidence="5 10" id="KW-0472">Membrane</keyword>
<keyword evidence="10" id="KW-0479">Metal-binding</keyword>
<keyword evidence="10" id="KW-0406">Ion transport</keyword>
<accession>A0ABS7RIL0</accession>
<evidence type="ECO:0000256" key="3">
    <source>
        <dbReference type="ARBA" id="ARBA00022692"/>
    </source>
</evidence>
<sequence length="140" mass="14557">MTPRHPLHLTVLLAVAVGGALGACARYGLTTWFEQGPGFPWTTFAVNVSGSFLLALLPGIPAVRRQPLLPPLLGTGVLGGYTTLSAWSEETRALVADGSAGLAALYAVGTLAACLGAVALADRWSTPDARHEFEDEEGDL</sequence>
<evidence type="ECO:0000256" key="6">
    <source>
        <dbReference type="ARBA" id="ARBA00023303"/>
    </source>
</evidence>
<evidence type="ECO:0000313" key="12">
    <source>
        <dbReference type="Proteomes" id="UP000754710"/>
    </source>
</evidence>
<evidence type="ECO:0000256" key="5">
    <source>
        <dbReference type="ARBA" id="ARBA00023136"/>
    </source>
</evidence>
<feature type="binding site" evidence="10">
    <location>
        <position position="82"/>
    </location>
    <ligand>
        <name>Na(+)</name>
        <dbReference type="ChEBI" id="CHEBI:29101"/>
        <note>structural</note>
    </ligand>
</feature>
<evidence type="ECO:0000256" key="9">
    <source>
        <dbReference type="ARBA" id="ARBA00049940"/>
    </source>
</evidence>
<feature type="binding site" evidence="10">
    <location>
        <position position="79"/>
    </location>
    <ligand>
        <name>Na(+)</name>
        <dbReference type="ChEBI" id="CHEBI:29101"/>
        <note>structural</note>
    </ligand>
</feature>
<evidence type="ECO:0000313" key="11">
    <source>
        <dbReference type="EMBL" id="MBY9074864.1"/>
    </source>
</evidence>
<comment type="function">
    <text evidence="9 10">Fluoride-specific ion channel. Important for reducing fluoride concentration in the cell, thus reducing its toxicity.</text>
</comment>
<evidence type="ECO:0000256" key="8">
    <source>
        <dbReference type="ARBA" id="ARBA00035585"/>
    </source>
</evidence>
<keyword evidence="12" id="KW-1185">Reference proteome</keyword>
<dbReference type="HAMAP" id="MF_00454">
    <property type="entry name" value="FluC"/>
    <property type="match status" value="1"/>
</dbReference>
<evidence type="ECO:0000256" key="2">
    <source>
        <dbReference type="ARBA" id="ARBA00022475"/>
    </source>
</evidence>
<dbReference type="Proteomes" id="UP000754710">
    <property type="component" value="Unassembled WGS sequence"/>
</dbReference>
<gene>
    <name evidence="10" type="primary">fluC</name>
    <name evidence="10" type="synonym">crcB</name>
    <name evidence="11" type="ORF">K1X13_08545</name>
</gene>
<dbReference type="PANTHER" id="PTHR28259:SF1">
    <property type="entry name" value="FLUORIDE EXPORT PROTEIN 1-RELATED"/>
    <property type="match status" value="1"/>
</dbReference>
<dbReference type="Pfam" id="PF02537">
    <property type="entry name" value="CRCB"/>
    <property type="match status" value="1"/>
</dbReference>
<comment type="similarity">
    <text evidence="7 10">Belongs to the fluoride channel Fluc/FEX (TC 1.A.43) family.</text>
</comment>
<feature type="transmembrane region" description="Helical" evidence="10">
    <location>
        <begin position="38"/>
        <end position="57"/>
    </location>
</feature>
<feature type="transmembrane region" description="Helical" evidence="10">
    <location>
        <begin position="100"/>
        <end position="121"/>
    </location>
</feature>
<keyword evidence="10" id="KW-0915">Sodium</keyword>
<dbReference type="InterPro" id="IPR003691">
    <property type="entry name" value="FluC"/>
</dbReference>
<reference evidence="11 12" key="1">
    <citation type="submission" date="2021-08" db="EMBL/GenBank/DDBJ databases">
        <title>Nocardioides bacterium WL0053 sp. nov., isolated from the sediment.</title>
        <authorList>
            <person name="Wang L."/>
            <person name="Zhang D."/>
            <person name="Zhang A."/>
        </authorList>
    </citation>
    <scope>NUCLEOTIDE SEQUENCE [LARGE SCALE GENOMIC DNA]</scope>
    <source>
        <strain evidence="11 12">WL0053</strain>
    </source>
</reference>
<evidence type="ECO:0000256" key="1">
    <source>
        <dbReference type="ARBA" id="ARBA00004651"/>
    </source>
</evidence>
<dbReference type="PROSITE" id="PS51257">
    <property type="entry name" value="PROKAR_LIPOPROTEIN"/>
    <property type="match status" value="1"/>
</dbReference>
<organism evidence="11 12">
    <name type="scientific">Nocardioides jiangsuensis</name>
    <dbReference type="NCBI Taxonomy" id="2866161"/>
    <lineage>
        <taxon>Bacteria</taxon>
        <taxon>Bacillati</taxon>
        <taxon>Actinomycetota</taxon>
        <taxon>Actinomycetes</taxon>
        <taxon>Propionibacteriales</taxon>
        <taxon>Nocardioidaceae</taxon>
        <taxon>Nocardioides</taxon>
    </lineage>
</organism>
<comment type="caution">
    <text evidence="11">The sequence shown here is derived from an EMBL/GenBank/DDBJ whole genome shotgun (WGS) entry which is preliminary data.</text>
</comment>
<keyword evidence="3 10" id="KW-0812">Transmembrane</keyword>
<keyword evidence="10" id="KW-0813">Transport</keyword>
<feature type="transmembrane region" description="Helical" evidence="10">
    <location>
        <begin position="69"/>
        <end position="88"/>
    </location>
</feature>
<comment type="subcellular location">
    <subcellularLocation>
        <location evidence="1 10">Cell membrane</location>
        <topology evidence="1 10">Multi-pass membrane protein</topology>
    </subcellularLocation>
</comment>
<evidence type="ECO:0000256" key="10">
    <source>
        <dbReference type="HAMAP-Rule" id="MF_00454"/>
    </source>
</evidence>
<protein>
    <recommendedName>
        <fullName evidence="10">Fluoride-specific ion channel FluC</fullName>
    </recommendedName>
</protein>
<dbReference type="EMBL" id="JAIEZQ010000002">
    <property type="protein sequence ID" value="MBY9074864.1"/>
    <property type="molecule type" value="Genomic_DNA"/>
</dbReference>
<dbReference type="RefSeq" id="WP_221024680.1">
    <property type="nucleotide sequence ID" value="NZ_JAIEZQ010000002.1"/>
</dbReference>
<keyword evidence="2 10" id="KW-1003">Cell membrane</keyword>
<name>A0ABS7RIL0_9ACTN</name>
<comment type="activity regulation">
    <text evidence="10">Na(+) is not transported, but it plays an essential structural role and its presence is essential for fluoride channel function.</text>
</comment>
<keyword evidence="4 10" id="KW-1133">Transmembrane helix</keyword>
<proteinExistence type="inferred from homology"/>
<evidence type="ECO:0000256" key="7">
    <source>
        <dbReference type="ARBA" id="ARBA00035120"/>
    </source>
</evidence>